<keyword evidence="2" id="KW-1185">Reference proteome</keyword>
<evidence type="ECO:0000313" key="2">
    <source>
        <dbReference type="Proteomes" id="UP000245081"/>
    </source>
</evidence>
<gene>
    <name evidence="1" type="ORF">NMK_2493</name>
</gene>
<comment type="caution">
    <text evidence="1">The sequence shown here is derived from an EMBL/GenBank/DDBJ whole genome shotgun (WGS) entry which is preliminary data.</text>
</comment>
<dbReference type="AlphaFoldDB" id="A0A2R5F9H4"/>
<dbReference type="Proteomes" id="UP000245081">
    <property type="component" value="Unassembled WGS sequence"/>
</dbReference>
<evidence type="ECO:0000313" key="1">
    <source>
        <dbReference type="EMBL" id="GBG14892.1"/>
    </source>
</evidence>
<organism evidence="1 2">
    <name type="scientific">Novimethylophilus kurashikiensis</name>
    <dbReference type="NCBI Taxonomy" id="1825523"/>
    <lineage>
        <taxon>Bacteria</taxon>
        <taxon>Pseudomonadati</taxon>
        <taxon>Pseudomonadota</taxon>
        <taxon>Betaproteobacteria</taxon>
        <taxon>Nitrosomonadales</taxon>
        <taxon>Methylophilaceae</taxon>
        <taxon>Novimethylophilus</taxon>
    </lineage>
</organism>
<proteinExistence type="predicted"/>
<reference evidence="1 2" key="1">
    <citation type="journal article" date="2018" name="Environ. Microbiol.">
        <title>Isolation and genomic characterization of Novimethylophilus kurashikiensis gen. nov. sp. nov., a new lanthanide-dependent methylotrophic species of Methylophilaceae.</title>
        <authorList>
            <person name="Lv H."/>
            <person name="Sahin N."/>
            <person name="Tani A."/>
        </authorList>
    </citation>
    <scope>NUCLEOTIDE SEQUENCE [LARGE SCALE GENOMIC DNA]</scope>
    <source>
        <strain evidence="1 2">La2-4</strain>
    </source>
</reference>
<dbReference type="EMBL" id="BDOQ01000010">
    <property type="protein sequence ID" value="GBG14892.1"/>
    <property type="molecule type" value="Genomic_DNA"/>
</dbReference>
<protein>
    <submittedName>
        <fullName evidence="1">Beta-glucosidase</fullName>
    </submittedName>
</protein>
<name>A0A2R5F9H4_9PROT</name>
<accession>A0A2R5F9H4</accession>
<sequence>MVPAGVNSPRLMVTDMTTAKIEPYLPVYARGANKLLRYEERPFVCRAGKRGIERVAIFLDKNKTVQVMTAQVIWLDQPM</sequence>